<dbReference type="AlphaFoldDB" id="A0A7X4HEW0"/>
<dbReference type="RefSeq" id="WP_161073581.1">
    <property type="nucleotide sequence ID" value="NZ_CP086370.1"/>
</dbReference>
<dbReference type="InterPro" id="IPR004089">
    <property type="entry name" value="MCPsignal_dom"/>
</dbReference>
<dbReference type="EMBL" id="WWCU01000021">
    <property type="protein sequence ID" value="MYN09277.1"/>
    <property type="molecule type" value="Genomic_DNA"/>
</dbReference>
<evidence type="ECO:0000259" key="8">
    <source>
        <dbReference type="PROSITE" id="PS50111"/>
    </source>
</evidence>
<evidence type="ECO:0000256" key="3">
    <source>
        <dbReference type="ARBA" id="ARBA00029447"/>
    </source>
</evidence>
<feature type="domain" description="HAMP" evidence="9">
    <location>
        <begin position="210"/>
        <end position="262"/>
    </location>
</feature>
<dbReference type="PANTHER" id="PTHR43531">
    <property type="entry name" value="PROTEIN ICFG"/>
    <property type="match status" value="1"/>
</dbReference>
<feature type="compositionally biased region" description="Low complexity" evidence="6">
    <location>
        <begin position="519"/>
        <end position="566"/>
    </location>
</feature>
<dbReference type="Pfam" id="PF12729">
    <property type="entry name" value="4HB_MCP_1"/>
    <property type="match status" value="1"/>
</dbReference>
<dbReference type="InterPro" id="IPR003660">
    <property type="entry name" value="HAMP_dom"/>
</dbReference>
<evidence type="ECO:0000313" key="11">
    <source>
        <dbReference type="Proteomes" id="UP000450676"/>
    </source>
</evidence>
<comment type="similarity">
    <text evidence="3">Belongs to the methyl-accepting chemotaxis (MCP) protein family.</text>
</comment>
<dbReference type="PANTHER" id="PTHR43531:SF14">
    <property type="entry name" value="METHYL-ACCEPTING CHEMOTAXIS PROTEIN I-RELATED"/>
    <property type="match status" value="1"/>
</dbReference>
<keyword evidence="7" id="KW-1133">Transmembrane helix</keyword>
<keyword evidence="5" id="KW-0175">Coiled coil</keyword>
<evidence type="ECO:0000256" key="1">
    <source>
        <dbReference type="ARBA" id="ARBA00004370"/>
    </source>
</evidence>
<feature type="domain" description="Methyl-accepting transducer" evidence="8">
    <location>
        <begin position="267"/>
        <end position="496"/>
    </location>
</feature>
<dbReference type="Proteomes" id="UP000450676">
    <property type="component" value="Unassembled WGS sequence"/>
</dbReference>
<organism evidence="10 11">
    <name type="scientific">Pseudoduganella aquatica</name>
    <dbReference type="NCBI Taxonomy" id="2660641"/>
    <lineage>
        <taxon>Bacteria</taxon>
        <taxon>Pseudomonadati</taxon>
        <taxon>Pseudomonadota</taxon>
        <taxon>Betaproteobacteria</taxon>
        <taxon>Burkholderiales</taxon>
        <taxon>Oxalobacteraceae</taxon>
        <taxon>Telluria group</taxon>
        <taxon>Pseudoduganella</taxon>
    </lineage>
</organism>
<evidence type="ECO:0000256" key="2">
    <source>
        <dbReference type="ARBA" id="ARBA00022481"/>
    </source>
</evidence>
<dbReference type="PROSITE" id="PS50885">
    <property type="entry name" value="HAMP"/>
    <property type="match status" value="1"/>
</dbReference>
<evidence type="ECO:0000256" key="6">
    <source>
        <dbReference type="SAM" id="MobiDB-lite"/>
    </source>
</evidence>
<keyword evidence="7" id="KW-0472">Membrane</keyword>
<evidence type="ECO:0000256" key="4">
    <source>
        <dbReference type="PROSITE-ProRule" id="PRU00284"/>
    </source>
</evidence>
<feature type="region of interest" description="Disordered" evidence="6">
    <location>
        <begin position="519"/>
        <end position="573"/>
    </location>
</feature>
<dbReference type="PRINTS" id="PR00260">
    <property type="entry name" value="CHEMTRNSDUCR"/>
</dbReference>
<dbReference type="PROSITE" id="PS50111">
    <property type="entry name" value="CHEMOTAXIS_TRANSDUC_2"/>
    <property type="match status" value="1"/>
</dbReference>
<evidence type="ECO:0000256" key="5">
    <source>
        <dbReference type="SAM" id="Coils"/>
    </source>
</evidence>
<comment type="subcellular location">
    <subcellularLocation>
        <location evidence="1">Membrane</location>
    </subcellularLocation>
</comment>
<dbReference type="SUPFAM" id="SSF58104">
    <property type="entry name" value="Methyl-accepting chemotaxis protein (MCP) signaling domain"/>
    <property type="match status" value="1"/>
</dbReference>
<dbReference type="InterPro" id="IPR051310">
    <property type="entry name" value="MCP_chemotaxis"/>
</dbReference>
<dbReference type="GO" id="GO:0005886">
    <property type="term" value="C:plasma membrane"/>
    <property type="evidence" value="ECO:0007669"/>
    <property type="project" value="TreeGrafter"/>
</dbReference>
<feature type="coiled-coil region" evidence="5">
    <location>
        <begin position="467"/>
        <end position="512"/>
    </location>
</feature>
<dbReference type="Gene3D" id="1.10.287.950">
    <property type="entry name" value="Methyl-accepting chemotaxis protein"/>
    <property type="match status" value="1"/>
</dbReference>
<protein>
    <submittedName>
        <fullName evidence="10">HAMP domain-containing protein</fullName>
    </submittedName>
</protein>
<dbReference type="GO" id="GO:0007165">
    <property type="term" value="P:signal transduction"/>
    <property type="evidence" value="ECO:0007669"/>
    <property type="project" value="UniProtKB-KW"/>
</dbReference>
<evidence type="ECO:0000313" key="10">
    <source>
        <dbReference type="EMBL" id="MYN09277.1"/>
    </source>
</evidence>
<dbReference type="SMART" id="SM00304">
    <property type="entry name" value="HAMP"/>
    <property type="match status" value="1"/>
</dbReference>
<evidence type="ECO:0000259" key="9">
    <source>
        <dbReference type="PROSITE" id="PS50885"/>
    </source>
</evidence>
<proteinExistence type="inferred from homology"/>
<keyword evidence="7" id="KW-0812">Transmembrane</keyword>
<dbReference type="CDD" id="cd06225">
    <property type="entry name" value="HAMP"/>
    <property type="match status" value="1"/>
</dbReference>
<dbReference type="SMART" id="SM00283">
    <property type="entry name" value="MA"/>
    <property type="match status" value="1"/>
</dbReference>
<reference evidence="10 11" key="1">
    <citation type="submission" date="2019-12" db="EMBL/GenBank/DDBJ databases">
        <title>Novel species isolated from a subtropical stream in China.</title>
        <authorList>
            <person name="Lu H."/>
        </authorList>
    </citation>
    <scope>NUCLEOTIDE SEQUENCE [LARGE SCALE GENOMIC DNA]</scope>
    <source>
        <strain evidence="10 11">FT127W</strain>
    </source>
</reference>
<dbReference type="Gene3D" id="6.10.340.10">
    <property type="match status" value="1"/>
</dbReference>
<keyword evidence="2" id="KW-0488">Methylation</keyword>
<gene>
    <name evidence="10" type="ORF">GTP77_18305</name>
</gene>
<dbReference type="GO" id="GO:0004888">
    <property type="term" value="F:transmembrane signaling receptor activity"/>
    <property type="evidence" value="ECO:0007669"/>
    <property type="project" value="InterPro"/>
</dbReference>
<dbReference type="InterPro" id="IPR024478">
    <property type="entry name" value="HlyB_4HB_MCP"/>
</dbReference>
<keyword evidence="11" id="KW-1185">Reference proteome</keyword>
<dbReference type="Pfam" id="PF00672">
    <property type="entry name" value="HAMP"/>
    <property type="match status" value="1"/>
</dbReference>
<dbReference type="GO" id="GO:0006935">
    <property type="term" value="P:chemotaxis"/>
    <property type="evidence" value="ECO:0007669"/>
    <property type="project" value="InterPro"/>
</dbReference>
<sequence length="573" mass="59306">MKNITIKARLIAAMAFLSLLLAAIGLAGLNSLSQTNSALQTVYDDRLVAMGMLNQIGTGLLYQQIGLGNAVDAADGAHTGLLEDVRKRGAEIDKVWAAYMATYLTPEEAALAKTFAAANSAMREQAMQPLAAAVAAGEREQAAVLQHKKLDPAMAAADKALDALVELQLVVGKQEYDASQARYSTFRAISIGSIVLGVAVGAVMGFWLLRAILTPLRSAIEVAEAVAAGDLTQRIEVRSNDEMGQLTAALKRMNDSLVSIVAEVRQGTETITVASGEIASGNADLSSRTETQASSLEETASSMEELTSTVQHNTESARSADALAHEAASVAQRGGAVVAQVVSTMGAINQSSSKIADIIGTIDGIAFQTNILALNAAVEAARAGEQGRGFAVVASEVRNLAQRSAAAAKEIKELIGHSVAQVGEGSKLVDQAGATMQEVVHSVERMTGMMSAILTASVEQSSGIEQINQAVAEMDTVTQQNAALVEQAAAAAESLQDQARALEQAVSVFRLDGAALTRQAAARPAPRPAAPRAVPAAKRPAAPAIARSASAPAPAARRLAAAPAAADGDWEEF</sequence>
<accession>A0A7X4HEW0</accession>
<dbReference type="FunFam" id="1.10.287.950:FF:000001">
    <property type="entry name" value="Methyl-accepting chemotaxis sensory transducer"/>
    <property type="match status" value="1"/>
</dbReference>
<dbReference type="Pfam" id="PF00015">
    <property type="entry name" value="MCPsignal"/>
    <property type="match status" value="1"/>
</dbReference>
<keyword evidence="4" id="KW-0807">Transducer</keyword>
<name>A0A7X4HEW0_9BURK</name>
<comment type="caution">
    <text evidence="10">The sequence shown here is derived from an EMBL/GenBank/DDBJ whole genome shotgun (WGS) entry which is preliminary data.</text>
</comment>
<dbReference type="InterPro" id="IPR004090">
    <property type="entry name" value="Chemotax_Me-accpt_rcpt"/>
</dbReference>
<evidence type="ECO:0000256" key="7">
    <source>
        <dbReference type="SAM" id="Phobius"/>
    </source>
</evidence>
<feature type="transmembrane region" description="Helical" evidence="7">
    <location>
        <begin position="188"/>
        <end position="209"/>
    </location>
</feature>
<dbReference type="CDD" id="cd11386">
    <property type="entry name" value="MCP_signal"/>
    <property type="match status" value="1"/>
</dbReference>